<protein>
    <submittedName>
        <fullName evidence="3">M61 family peptidase</fullName>
    </submittedName>
</protein>
<dbReference type="InterPro" id="IPR007963">
    <property type="entry name" value="Peptidase_M61_catalytic"/>
</dbReference>
<dbReference type="Gene3D" id="1.10.390.10">
    <property type="entry name" value="Neutral Protease Domain 2"/>
    <property type="match status" value="1"/>
</dbReference>
<dbReference type="InterPro" id="IPR036034">
    <property type="entry name" value="PDZ_sf"/>
</dbReference>
<dbReference type="SUPFAM" id="SSF55486">
    <property type="entry name" value="Metalloproteases ('zincins'), catalytic domain"/>
    <property type="match status" value="1"/>
</dbReference>
<organism evidence="3 4">
    <name type="scientific">Rheinheimera mesophila</name>
    <dbReference type="NCBI Taxonomy" id="1547515"/>
    <lineage>
        <taxon>Bacteria</taxon>
        <taxon>Pseudomonadati</taxon>
        <taxon>Pseudomonadota</taxon>
        <taxon>Gammaproteobacteria</taxon>
        <taxon>Chromatiales</taxon>
        <taxon>Chromatiaceae</taxon>
        <taxon>Rheinheimera</taxon>
    </lineage>
</organism>
<dbReference type="InterPro" id="IPR024191">
    <property type="entry name" value="Peptidase_M61"/>
</dbReference>
<dbReference type="Pfam" id="PF13180">
    <property type="entry name" value="PDZ_2"/>
    <property type="match status" value="1"/>
</dbReference>
<accession>A0A3P3QQ43</accession>
<dbReference type="Pfam" id="PF05299">
    <property type="entry name" value="Peptidase_M61"/>
    <property type="match status" value="1"/>
</dbReference>
<dbReference type="Proteomes" id="UP000276260">
    <property type="component" value="Unassembled WGS sequence"/>
</dbReference>
<gene>
    <name evidence="3" type="ORF">EIK76_04705</name>
</gene>
<keyword evidence="4" id="KW-1185">Reference proteome</keyword>
<sequence>MRFLKVFFTLIIMSWSAFSSAEVNYHIRITEPQHHLAQVRAEFDATEAAPLTLMLPAWRSGKYQILDLAKAVTGFSAVDQQGNAVPWQKTEKSSWTLEPTTKGKVVVHYTVYANELADRTRHIDETHAYINASAFLLFSHQQKSQAVTVQLEVPQGWRSFSGMAKGDNEHQFVAANYDVLADSPIETGINQHLTFSADGRDYDLVIWGEGNYNASQMQKDLEKLVQHTDAIWQGYPYQRYLFIVHATDGARGATEHLNSTVIQRDRFTFGKREDYLAFLSTASHELVHTWNVKAYRPAELVPYDYLNPNYSKLLWISEGSTSYFQNQLLLRAGLMTKAEFYADLAKRLDKFVHTPGRLVQSVSESSFDSWISLGGDHGTNFGVNIYSEGYIASWLLDELILRQSGRKASYRELHNQLYQRFGKTTAFTAKDVIAIASELTGEDQNLWWQQLIEKPLNFDIDRLLASFGLQWQQAKEREIFSGITAENKSGFALVNKVERDSPAWKAGFTSEDLIVAVNGLQLKADVAERLKDFKAGDKVQISYFRQGRLQHQPLVLADQAKGVGQVVPVIKPSRQQKAMHQAWLGIEL</sequence>
<dbReference type="Pfam" id="PF17899">
    <property type="entry name" value="Peptidase_M61_N"/>
    <property type="match status" value="1"/>
</dbReference>
<evidence type="ECO:0000313" key="4">
    <source>
        <dbReference type="Proteomes" id="UP000276260"/>
    </source>
</evidence>
<evidence type="ECO:0000259" key="2">
    <source>
        <dbReference type="SMART" id="SM00228"/>
    </source>
</evidence>
<evidence type="ECO:0000313" key="3">
    <source>
        <dbReference type="EMBL" id="RRJ23376.1"/>
    </source>
</evidence>
<dbReference type="AlphaFoldDB" id="A0A3P3QQ43"/>
<keyword evidence="1" id="KW-0732">Signal</keyword>
<dbReference type="InterPro" id="IPR027268">
    <property type="entry name" value="Peptidase_M4/M1_CTD_sf"/>
</dbReference>
<comment type="caution">
    <text evidence="3">The sequence shown here is derived from an EMBL/GenBank/DDBJ whole genome shotgun (WGS) entry which is preliminary data.</text>
</comment>
<feature type="signal peptide" evidence="1">
    <location>
        <begin position="1"/>
        <end position="21"/>
    </location>
</feature>
<dbReference type="OrthoDB" id="9778516at2"/>
<dbReference type="SMART" id="SM00228">
    <property type="entry name" value="PDZ"/>
    <property type="match status" value="1"/>
</dbReference>
<dbReference type="InterPro" id="IPR001478">
    <property type="entry name" value="PDZ"/>
</dbReference>
<dbReference type="PIRSF" id="PIRSF016493">
    <property type="entry name" value="Glycyl_aminpptds"/>
    <property type="match status" value="1"/>
</dbReference>
<dbReference type="SUPFAM" id="SSF50156">
    <property type="entry name" value="PDZ domain-like"/>
    <property type="match status" value="1"/>
</dbReference>
<dbReference type="Gene3D" id="2.30.42.10">
    <property type="match status" value="1"/>
</dbReference>
<proteinExistence type="predicted"/>
<evidence type="ECO:0000256" key="1">
    <source>
        <dbReference type="SAM" id="SignalP"/>
    </source>
</evidence>
<feature type="chain" id="PRO_5018573976" evidence="1">
    <location>
        <begin position="22"/>
        <end position="588"/>
    </location>
</feature>
<dbReference type="EMBL" id="RRCF01000001">
    <property type="protein sequence ID" value="RRJ23376.1"/>
    <property type="molecule type" value="Genomic_DNA"/>
</dbReference>
<name>A0A3P3QQ43_9GAMM</name>
<dbReference type="Gene3D" id="2.60.40.3650">
    <property type="match status" value="1"/>
</dbReference>
<feature type="domain" description="PDZ" evidence="2">
    <location>
        <begin position="465"/>
        <end position="547"/>
    </location>
</feature>
<reference evidence="3 4" key="1">
    <citation type="submission" date="2018-11" db="EMBL/GenBank/DDBJ databases">
        <title>Draft genome analysis of Rheinheimera mesophila isolated from an industrial waste site.</title>
        <authorList>
            <person name="Yu Q."/>
            <person name="Qi Y."/>
            <person name="Zhang H."/>
            <person name="Lu Y."/>
            <person name="Pu J."/>
        </authorList>
    </citation>
    <scope>NUCLEOTIDE SEQUENCE [LARGE SCALE GENOMIC DNA]</scope>
    <source>
        <strain evidence="3 4">IITR13</strain>
    </source>
</reference>
<dbReference type="InterPro" id="IPR040756">
    <property type="entry name" value="Peptidase_M61_N"/>
</dbReference>